<dbReference type="RefSeq" id="WP_151419616.1">
    <property type="nucleotide sequence ID" value="NZ_VMRG01000001.1"/>
</dbReference>
<comment type="caution">
    <text evidence="1">The sequence shown here is derived from an EMBL/GenBank/DDBJ whole genome shotgun (WGS) entry which is preliminary data.</text>
</comment>
<name>A0A5M8IFR1_CHLPH</name>
<dbReference type="Proteomes" id="UP000489351">
    <property type="component" value="Unassembled WGS sequence"/>
</dbReference>
<dbReference type="EMBL" id="VMRG01000001">
    <property type="protein sequence ID" value="KAA6233124.1"/>
    <property type="molecule type" value="Genomic_DNA"/>
</dbReference>
<proteinExistence type="predicted"/>
<evidence type="ECO:0000313" key="4">
    <source>
        <dbReference type="Proteomes" id="UP000489351"/>
    </source>
</evidence>
<dbReference type="InterPro" id="IPR010921">
    <property type="entry name" value="Trp_repressor/repl_initiator"/>
</dbReference>
<dbReference type="GO" id="GO:0043565">
    <property type="term" value="F:sequence-specific DNA binding"/>
    <property type="evidence" value="ECO:0007669"/>
    <property type="project" value="InterPro"/>
</dbReference>
<dbReference type="Gene3D" id="1.10.10.60">
    <property type="entry name" value="Homeodomain-like"/>
    <property type="match status" value="1"/>
</dbReference>
<evidence type="ECO:0000313" key="3">
    <source>
        <dbReference type="Proteomes" id="UP000327458"/>
    </source>
</evidence>
<gene>
    <name evidence="1" type="ORF">FP507_08790</name>
    <name evidence="2" type="ORF">GJ685_09080</name>
</gene>
<dbReference type="EMBL" id="WUBZ01000065">
    <property type="protein sequence ID" value="MWV55202.1"/>
    <property type="molecule type" value="Genomic_DNA"/>
</dbReference>
<accession>A0A5M8IFR1</accession>
<sequence>MASKLTEERINLIKEGISEGLPKEIACNAAGISKNTFFRWLREGREDLAEGKETLQRKLLEDMPKIEADCELHHLRNIARHSDKHWEASAWYLERSRPGRYGRRVIQHVVNEDQDPDRIVVLGEAEVEEDEPKPKQVE</sequence>
<dbReference type="SUPFAM" id="SSF48295">
    <property type="entry name" value="TrpR-like"/>
    <property type="match status" value="1"/>
</dbReference>
<dbReference type="Proteomes" id="UP000327458">
    <property type="component" value="Unassembled WGS sequence"/>
</dbReference>
<reference evidence="1 3" key="1">
    <citation type="submission" date="2019-07" db="EMBL/GenBank/DDBJ databases">
        <title>Draft genome Sequence of Chlorobium phaeovibrioides sp. strain PhvTcv-s14, from the Phylum Chlorobi.</title>
        <authorList>
            <person name="Babenko V."/>
            <person name="Boldyreva D."/>
            <person name="Kanygina A."/>
            <person name="Selezneva O."/>
            <person name="Akopiyan T."/>
            <person name="Lunina O."/>
        </authorList>
    </citation>
    <scope>NUCLEOTIDE SEQUENCE [LARGE SCALE GENOMIC DNA]</scope>
    <source>
        <strain evidence="1 3">GrTcv12</strain>
    </source>
</reference>
<protein>
    <submittedName>
        <fullName evidence="1">Uncharacterized protein</fullName>
    </submittedName>
</protein>
<organism evidence="1 3">
    <name type="scientific">Chlorobium phaeovibrioides</name>
    <dbReference type="NCBI Taxonomy" id="1094"/>
    <lineage>
        <taxon>Bacteria</taxon>
        <taxon>Pseudomonadati</taxon>
        <taxon>Chlorobiota</taxon>
        <taxon>Chlorobiia</taxon>
        <taxon>Chlorobiales</taxon>
        <taxon>Chlorobiaceae</taxon>
        <taxon>Chlorobium/Pelodictyon group</taxon>
        <taxon>Chlorobium</taxon>
    </lineage>
</organism>
<evidence type="ECO:0000313" key="1">
    <source>
        <dbReference type="EMBL" id="KAA6233124.1"/>
    </source>
</evidence>
<evidence type="ECO:0000313" key="2">
    <source>
        <dbReference type="EMBL" id="MWV55202.1"/>
    </source>
</evidence>
<reference evidence="2 4" key="2">
    <citation type="submission" date="2019-11" db="EMBL/GenBank/DDBJ databases">
        <title>Green- and brown-colored morphotypes of Chlorobia in the stratified aquatic ecosystems of Kandalaksha Gulf (White Sea): A model for study of the accessory genome evolution.</title>
        <authorList>
            <person name="Grouzdev D.S."/>
        </authorList>
    </citation>
    <scope>NUCLEOTIDE SEQUENCE [LARGE SCALE GENOMIC DNA]</scope>
    <source>
        <strain evidence="2 4">ZM</strain>
    </source>
</reference>
<dbReference type="AlphaFoldDB" id="A0A5M8IFR1"/>
<keyword evidence="4" id="KW-1185">Reference proteome</keyword>